<protein>
    <recommendedName>
        <fullName evidence="3">C-type lectin domain-containing protein</fullName>
    </recommendedName>
</protein>
<keyword evidence="5" id="KW-1185">Reference proteome</keyword>
<gene>
    <name evidence="4" type="ORF">SNE40_003263</name>
</gene>
<sequence length="223" mass="25078">MAAFYIVNWICIFSFIRSGSCLWITYDSKCYWISQAATIFSKAETYCASVNSSILATETISEFKFITNTIKDNTLNEYWVDMKGSTGYKWKDKTSPVTSMWSRGEPNHTGDCVRLKPTSGKHQLADHPCTNRYHYICEKYVSGGPIYTITASKTAVLPANQCPFQHFVNIDVLKCAKICAGNPLCSAYGINKSSSTCWLYTFQESCSVIMASDIFYAIKRSCT</sequence>
<keyword evidence="2" id="KW-0732">Signal</keyword>
<dbReference type="InterPro" id="IPR001304">
    <property type="entry name" value="C-type_lectin-like"/>
</dbReference>
<dbReference type="InterPro" id="IPR050111">
    <property type="entry name" value="C-type_lectin/snaclec_domain"/>
</dbReference>
<evidence type="ECO:0000256" key="1">
    <source>
        <dbReference type="ARBA" id="ARBA00023157"/>
    </source>
</evidence>
<dbReference type="Proteomes" id="UP001347796">
    <property type="component" value="Unassembled WGS sequence"/>
</dbReference>
<evidence type="ECO:0000313" key="5">
    <source>
        <dbReference type="Proteomes" id="UP001347796"/>
    </source>
</evidence>
<dbReference type="InterPro" id="IPR016186">
    <property type="entry name" value="C-type_lectin-like/link_sf"/>
</dbReference>
<dbReference type="Gene3D" id="3.10.100.10">
    <property type="entry name" value="Mannose-Binding Protein A, subunit A"/>
    <property type="match status" value="1"/>
</dbReference>
<evidence type="ECO:0000256" key="2">
    <source>
        <dbReference type="SAM" id="SignalP"/>
    </source>
</evidence>
<organism evidence="4 5">
    <name type="scientific">Patella caerulea</name>
    <name type="common">Rayed Mediterranean limpet</name>
    <dbReference type="NCBI Taxonomy" id="87958"/>
    <lineage>
        <taxon>Eukaryota</taxon>
        <taxon>Metazoa</taxon>
        <taxon>Spiralia</taxon>
        <taxon>Lophotrochozoa</taxon>
        <taxon>Mollusca</taxon>
        <taxon>Gastropoda</taxon>
        <taxon>Patellogastropoda</taxon>
        <taxon>Patelloidea</taxon>
        <taxon>Patellidae</taxon>
        <taxon>Patella</taxon>
    </lineage>
</organism>
<accession>A0AAN8KFW9</accession>
<evidence type="ECO:0000259" key="3">
    <source>
        <dbReference type="PROSITE" id="PS50041"/>
    </source>
</evidence>
<dbReference type="EMBL" id="JAZGQO010000002">
    <property type="protein sequence ID" value="KAK6191619.1"/>
    <property type="molecule type" value="Genomic_DNA"/>
</dbReference>
<dbReference type="Pfam" id="PF00059">
    <property type="entry name" value="Lectin_C"/>
    <property type="match status" value="1"/>
</dbReference>
<reference evidence="4 5" key="1">
    <citation type="submission" date="2024-01" db="EMBL/GenBank/DDBJ databases">
        <title>The genome of the rayed Mediterranean limpet Patella caerulea (Linnaeus, 1758).</title>
        <authorList>
            <person name="Anh-Thu Weber A."/>
            <person name="Halstead-Nussloch G."/>
        </authorList>
    </citation>
    <scope>NUCLEOTIDE SEQUENCE [LARGE SCALE GENOMIC DNA]</scope>
    <source>
        <strain evidence="4">AATW-2023a</strain>
        <tissue evidence="4">Whole specimen</tissue>
    </source>
</reference>
<dbReference type="CDD" id="cd00037">
    <property type="entry name" value="CLECT"/>
    <property type="match status" value="1"/>
</dbReference>
<dbReference type="SMART" id="SM00034">
    <property type="entry name" value="CLECT"/>
    <property type="match status" value="1"/>
</dbReference>
<dbReference type="AlphaFoldDB" id="A0AAN8KFW9"/>
<dbReference type="InterPro" id="IPR016187">
    <property type="entry name" value="CTDL_fold"/>
</dbReference>
<dbReference type="SUPFAM" id="SSF56436">
    <property type="entry name" value="C-type lectin-like"/>
    <property type="match status" value="1"/>
</dbReference>
<dbReference type="PANTHER" id="PTHR22803">
    <property type="entry name" value="MANNOSE, PHOSPHOLIPASE, LECTIN RECEPTOR RELATED"/>
    <property type="match status" value="1"/>
</dbReference>
<comment type="caution">
    <text evidence="4">The sequence shown here is derived from an EMBL/GenBank/DDBJ whole genome shotgun (WGS) entry which is preliminary data.</text>
</comment>
<feature type="signal peptide" evidence="2">
    <location>
        <begin position="1"/>
        <end position="21"/>
    </location>
</feature>
<dbReference type="InterPro" id="IPR018378">
    <property type="entry name" value="C-type_lectin_CS"/>
</dbReference>
<feature type="chain" id="PRO_5043041859" description="C-type lectin domain-containing protein" evidence="2">
    <location>
        <begin position="22"/>
        <end position="223"/>
    </location>
</feature>
<dbReference type="PROSITE" id="PS00615">
    <property type="entry name" value="C_TYPE_LECTIN_1"/>
    <property type="match status" value="1"/>
</dbReference>
<feature type="domain" description="C-type lectin" evidence="3">
    <location>
        <begin position="26"/>
        <end position="138"/>
    </location>
</feature>
<dbReference type="PROSITE" id="PS50041">
    <property type="entry name" value="C_TYPE_LECTIN_2"/>
    <property type="match status" value="1"/>
</dbReference>
<evidence type="ECO:0000313" key="4">
    <source>
        <dbReference type="EMBL" id="KAK6191619.1"/>
    </source>
</evidence>
<proteinExistence type="predicted"/>
<name>A0AAN8KFW9_PATCE</name>
<keyword evidence="1" id="KW-1015">Disulfide bond</keyword>